<sequence>MESLKPIQFDTSKVSPKEKFTSVEMAKLWATYMGNSLSQKIISHFLQHVEDEEIKTLLENAKGLTEDFMEKIKFFMENENFPVPQGYTDQDLNSAAPRLFEDEFYVHYLKYAAKAGLSIYAIALPLVMRLDIREFFIHCGMMTTELLAQINGLLMDKGFIIKPPVLPNPEKIDFVENKSYLDGFGHNLRPLHALEVTHLYDNIENNVTSKALLIGFSQVARTQQVRDFFIKGIEMTDKMVEQFKAKLHKENLPSPALLDHLVTNSTVSPYSDKLMLSHKADMFAMKIRSMGNSMAVNGRKDIGLLYGKALMNVALFAEDAAEILIRHGWLEQPPHAADRGKLASE</sequence>
<dbReference type="InterPro" id="IPR021617">
    <property type="entry name" value="DUF3231"/>
</dbReference>
<proteinExistence type="predicted"/>
<dbReference type="EMBL" id="CP134494">
    <property type="protein sequence ID" value="WNF23262.1"/>
    <property type="molecule type" value="Genomic_DNA"/>
</dbReference>
<dbReference type="Gene3D" id="1.20.1260.10">
    <property type="match status" value="2"/>
</dbReference>
<evidence type="ECO:0000313" key="2">
    <source>
        <dbReference type="Proteomes" id="UP001303324"/>
    </source>
</evidence>
<protein>
    <submittedName>
        <fullName evidence="1">DUF3231 family protein</fullName>
    </submittedName>
</protein>
<keyword evidence="2" id="KW-1185">Reference proteome</keyword>
<dbReference type="InterPro" id="IPR012347">
    <property type="entry name" value="Ferritin-like"/>
</dbReference>
<dbReference type="Proteomes" id="UP001303324">
    <property type="component" value="Chromosome"/>
</dbReference>
<name>A0ABY9VH40_9BACI</name>
<gene>
    <name evidence="1" type="ORF">RH061_01760</name>
</gene>
<accession>A0ABY9VH40</accession>
<dbReference type="RefSeq" id="WP_311073478.1">
    <property type="nucleotide sequence ID" value="NZ_CP134494.1"/>
</dbReference>
<evidence type="ECO:0000313" key="1">
    <source>
        <dbReference type="EMBL" id="WNF23262.1"/>
    </source>
</evidence>
<reference evidence="1 2" key="1">
    <citation type="submission" date="2023-09" db="EMBL/GenBank/DDBJ databases">
        <title>Microbial mechanism of fulvic acid promoting antimony reduction mineralization in rice fields.</title>
        <authorList>
            <person name="Chen G."/>
            <person name="Lan J."/>
        </authorList>
    </citation>
    <scope>NUCLEOTIDE SEQUENCE [LARGE SCALE GENOMIC DNA]</scope>
    <source>
        <strain evidence="1 2">PS1</strain>
    </source>
</reference>
<dbReference type="Pfam" id="PF11553">
    <property type="entry name" value="DUF3231"/>
    <property type="match status" value="2"/>
</dbReference>
<organism evidence="1 2">
    <name type="scientific">Mesobacillus jeotgali</name>
    <dbReference type="NCBI Taxonomy" id="129985"/>
    <lineage>
        <taxon>Bacteria</taxon>
        <taxon>Bacillati</taxon>
        <taxon>Bacillota</taxon>
        <taxon>Bacilli</taxon>
        <taxon>Bacillales</taxon>
        <taxon>Bacillaceae</taxon>
        <taxon>Mesobacillus</taxon>
    </lineage>
</organism>